<protein>
    <recommendedName>
        <fullName evidence="6">Multidrug and toxin extrusion protein</fullName>
    </recommendedName>
</protein>
<accession>A0A836LH88</accession>
<evidence type="ECO:0000313" key="4">
    <source>
        <dbReference type="EMBL" id="KAG5501428.1"/>
    </source>
</evidence>
<comment type="caution">
    <text evidence="4">The sequence shown here is derived from an EMBL/GenBank/DDBJ whole genome shotgun (WGS) entry which is preliminary data.</text>
</comment>
<comment type="similarity">
    <text evidence="1">Belongs to the multi antimicrobial extrusion (MATE) (TC 2.A.66.1) family.</text>
</comment>
<dbReference type="RefSeq" id="XP_067756051.1">
    <property type="nucleotide sequence ID" value="XM_067899261.1"/>
</dbReference>
<dbReference type="PANTHER" id="PTHR11206">
    <property type="entry name" value="MULTIDRUG RESISTANCE PROTEIN"/>
    <property type="match status" value="1"/>
</dbReference>
<evidence type="ECO:0008006" key="6">
    <source>
        <dbReference type="Google" id="ProtNLM"/>
    </source>
</evidence>
<feature type="transmembrane region" description="Helical" evidence="3">
    <location>
        <begin position="646"/>
        <end position="666"/>
    </location>
</feature>
<dbReference type="OrthoDB" id="2126698at2759"/>
<dbReference type="AlphaFoldDB" id="A0A836LH88"/>
<feature type="transmembrane region" description="Helical" evidence="3">
    <location>
        <begin position="687"/>
        <end position="710"/>
    </location>
</feature>
<proteinExistence type="inferred from homology"/>
<dbReference type="EMBL" id="JAFJZO010000027">
    <property type="protein sequence ID" value="KAG5501428.1"/>
    <property type="molecule type" value="Genomic_DNA"/>
</dbReference>
<keyword evidence="5" id="KW-1185">Reference proteome</keyword>
<keyword evidence="3" id="KW-0812">Transmembrane</keyword>
<evidence type="ECO:0000313" key="5">
    <source>
        <dbReference type="Proteomes" id="UP000674318"/>
    </source>
</evidence>
<dbReference type="GeneID" id="94289338"/>
<dbReference type="KEGG" id="phet:94289338"/>
<dbReference type="InterPro" id="IPR002528">
    <property type="entry name" value="MATE_fam"/>
</dbReference>
<dbReference type="Pfam" id="PF01554">
    <property type="entry name" value="MatE"/>
    <property type="match status" value="2"/>
</dbReference>
<feature type="transmembrane region" description="Helical" evidence="3">
    <location>
        <begin position="473"/>
        <end position="497"/>
    </location>
</feature>
<feature type="region of interest" description="Disordered" evidence="2">
    <location>
        <begin position="823"/>
        <end position="847"/>
    </location>
</feature>
<dbReference type="GO" id="GO:0015297">
    <property type="term" value="F:antiporter activity"/>
    <property type="evidence" value="ECO:0007669"/>
    <property type="project" value="InterPro"/>
</dbReference>
<evidence type="ECO:0000256" key="3">
    <source>
        <dbReference type="SAM" id="Phobius"/>
    </source>
</evidence>
<dbReference type="GO" id="GO:0042910">
    <property type="term" value="F:xenobiotic transmembrane transporter activity"/>
    <property type="evidence" value="ECO:0007669"/>
    <property type="project" value="InterPro"/>
</dbReference>
<keyword evidence="3" id="KW-1133">Transmembrane helix</keyword>
<evidence type="ECO:0000256" key="2">
    <source>
        <dbReference type="SAM" id="MobiDB-lite"/>
    </source>
</evidence>
<feature type="transmembrane region" description="Helical" evidence="3">
    <location>
        <begin position="509"/>
        <end position="526"/>
    </location>
</feature>
<sequence length="897" mass="98431">MSSSNGLNKWQTGRERGDATMPTFSVRAAEAPLLFTPAVPQVRERSVNRRQVHTHQLFNYGTIQDSRRVLLRSSSMPVPFTRIVCYRKQPRQLTVGQQSARLAEKARKNFFHGSFTSAHGAVFTVPNRAQQMATNRPSCAAVVAHPSVSRNTSAAAKQVPPVFLDAVPASSAMKTSVSPSAIPDLPGSEDICIDTPVPEDRLCFTKEPIMLPRRAMSAGARLGEEHHCRVVKNTVSKLSTTVRVGDPLETQRATMALNDSSPDLLAVQLMRDRSASQKRRVPLSPTTISRAVRALRAFEERKVRLPSGSFSNAREVLCGSGVIPVPDHSPLVLATSKRIESPARVKSGIFISDAVEKASTESETDIGESEEDIFASRDSISWCGAVMDLLYLAAPAAVSICFTFSMSVIPLAFVGSYLGPRQLTGASVGYFLISILITYPMIGLTFALDTLCSHEYGRNPLSTEMGLVLQRGAFINLIMLFPLCTSIYFLGGILVPLYGELLAKEAGDFLTYSPLYLVPMVLFIAMNKFLNNQMQPHIPMIALTAGVMITPFLQAKLTPMGVRYTMVGMAITAWFQLALVMIITILKPETRITLGKWRIAEALHWPDVKEYMKLAIPSAIFVAAEASSFDITVLMCARFGEMDGAAWSGIMNCLFIFASFSGGLSASACANIGRCIGAYQPVSARRFVLVSIVIAFVLGVIDSAVLFIIFDQLMSLFGTHGKTLALAREVLYLLPVFHVCDAVQFTFQGIFSGMGKNHLGAVILLTSLWGVGIPLAFVLGELLGYRMFGVCVGITVGLCIEAPTMVYAASTINYVAVCEKFMEDEEEDEEDEEEETEESEDSEAYEGVCVEEVMRRSGISMNSTEVTEGNTEHYRKLLPPRRCRRYRPVVEYRDEDD</sequence>
<feature type="transmembrane region" description="Helical" evidence="3">
    <location>
        <begin position="389"/>
        <end position="418"/>
    </location>
</feature>
<reference evidence="4 5" key="1">
    <citation type="submission" date="2021-02" db="EMBL/GenBank/DDBJ databases">
        <title>Porcisia hertigi Genome sequencing and assembly.</title>
        <authorList>
            <person name="Almutairi H."/>
            <person name="Gatherer D."/>
        </authorList>
    </citation>
    <scope>NUCLEOTIDE SEQUENCE [LARGE SCALE GENOMIC DNA]</scope>
    <source>
        <strain evidence="4 5">C119</strain>
    </source>
</reference>
<feature type="transmembrane region" description="Helical" evidence="3">
    <location>
        <begin position="759"/>
        <end position="777"/>
    </location>
</feature>
<organism evidence="4 5">
    <name type="scientific">Porcisia hertigi</name>
    <dbReference type="NCBI Taxonomy" id="2761500"/>
    <lineage>
        <taxon>Eukaryota</taxon>
        <taxon>Discoba</taxon>
        <taxon>Euglenozoa</taxon>
        <taxon>Kinetoplastea</taxon>
        <taxon>Metakinetoplastina</taxon>
        <taxon>Trypanosomatida</taxon>
        <taxon>Trypanosomatidae</taxon>
        <taxon>Leishmaniinae</taxon>
        <taxon>Porcisia</taxon>
    </lineage>
</organism>
<feature type="compositionally biased region" description="Acidic residues" evidence="2">
    <location>
        <begin position="823"/>
        <end position="844"/>
    </location>
</feature>
<name>A0A836LH88_9TRYP</name>
<dbReference type="GO" id="GO:0016020">
    <property type="term" value="C:membrane"/>
    <property type="evidence" value="ECO:0007669"/>
    <property type="project" value="InterPro"/>
</dbReference>
<gene>
    <name evidence="4" type="ORF">JKF63_03241</name>
</gene>
<feature type="transmembrane region" description="Helical" evidence="3">
    <location>
        <begin position="430"/>
        <end position="452"/>
    </location>
</feature>
<keyword evidence="3" id="KW-0472">Membrane</keyword>
<dbReference type="Proteomes" id="UP000674318">
    <property type="component" value="Unassembled WGS sequence"/>
</dbReference>
<feature type="transmembrane region" description="Helical" evidence="3">
    <location>
        <begin position="567"/>
        <end position="586"/>
    </location>
</feature>
<evidence type="ECO:0000256" key="1">
    <source>
        <dbReference type="ARBA" id="ARBA00010199"/>
    </source>
</evidence>